<evidence type="ECO:0008006" key="4">
    <source>
        <dbReference type="Google" id="ProtNLM"/>
    </source>
</evidence>
<keyword evidence="1" id="KW-1133">Transmembrane helix</keyword>
<feature type="transmembrane region" description="Helical" evidence="1">
    <location>
        <begin position="79"/>
        <end position="98"/>
    </location>
</feature>
<dbReference type="OrthoDB" id="9812349at2"/>
<dbReference type="PANTHER" id="PTHR34980:SF3">
    <property type="entry name" value="BLR8105 PROTEIN"/>
    <property type="match status" value="1"/>
</dbReference>
<dbReference type="STRING" id="69395.AQ619_15910"/>
<accession>A0A0N7JHY9</accession>
<feature type="transmembrane region" description="Helical" evidence="1">
    <location>
        <begin position="104"/>
        <end position="123"/>
    </location>
</feature>
<dbReference type="AlphaFoldDB" id="A0A0N7JHY9"/>
<gene>
    <name evidence="2" type="ORF">AQ619_15910</name>
</gene>
<dbReference type="RefSeq" id="WP_062149889.1">
    <property type="nucleotide sequence ID" value="NZ_CP013002.1"/>
</dbReference>
<name>A0A0N7JHY9_9CAUL</name>
<dbReference type="KEGG" id="chq:AQ619_15910"/>
<dbReference type="PANTHER" id="PTHR34980">
    <property type="entry name" value="INNER MEMBRANE PROTEIN-RELATED-RELATED"/>
    <property type="match status" value="1"/>
</dbReference>
<keyword evidence="1" id="KW-0472">Membrane</keyword>
<organism evidence="2 3">
    <name type="scientific">Caulobacter henricii</name>
    <dbReference type="NCBI Taxonomy" id="69395"/>
    <lineage>
        <taxon>Bacteria</taxon>
        <taxon>Pseudomonadati</taxon>
        <taxon>Pseudomonadota</taxon>
        <taxon>Alphaproteobacteria</taxon>
        <taxon>Caulobacterales</taxon>
        <taxon>Caulobacteraceae</taxon>
        <taxon>Caulobacter</taxon>
    </lineage>
</organism>
<dbReference type="InterPro" id="IPR008523">
    <property type="entry name" value="DUF805"/>
</dbReference>
<sequence length="145" mass="15779">MDKLKAAFDFRGRASRLEFWRYQLLQALGGGLILCLTVPATVIGGWLGAIPFLLLLPLIVACVCVAIRRLHDRNRRAWWLLLFLFGPFALAGLGGTLAASEETFLIALLVSLAGMGLAIWGWVEMGFLRGAKGATHFGPEPSRLG</sequence>
<keyword evidence="3" id="KW-1185">Reference proteome</keyword>
<protein>
    <recommendedName>
        <fullName evidence="4">DUF805 domain-containing protein</fullName>
    </recommendedName>
</protein>
<dbReference type="EMBL" id="CP013002">
    <property type="protein sequence ID" value="ALL14722.1"/>
    <property type="molecule type" value="Genomic_DNA"/>
</dbReference>
<reference evidence="2 3" key="1">
    <citation type="submission" date="2015-10" db="EMBL/GenBank/DDBJ databases">
        <title>Conservation of the essential genome among Caulobacter and Brevundimonas species.</title>
        <authorList>
            <person name="Scott D."/>
            <person name="Ely B."/>
        </authorList>
    </citation>
    <scope>NUCLEOTIDE SEQUENCE [LARGE SCALE GENOMIC DNA]</scope>
    <source>
        <strain evidence="2 3">CB4</strain>
    </source>
</reference>
<evidence type="ECO:0000313" key="3">
    <source>
        <dbReference type="Proteomes" id="UP000056905"/>
    </source>
</evidence>
<dbReference type="GO" id="GO:0005886">
    <property type="term" value="C:plasma membrane"/>
    <property type="evidence" value="ECO:0007669"/>
    <property type="project" value="TreeGrafter"/>
</dbReference>
<feature type="transmembrane region" description="Helical" evidence="1">
    <location>
        <begin position="46"/>
        <end position="67"/>
    </location>
</feature>
<proteinExistence type="predicted"/>
<feature type="transmembrane region" description="Helical" evidence="1">
    <location>
        <begin position="20"/>
        <end position="40"/>
    </location>
</feature>
<keyword evidence="1" id="KW-0812">Transmembrane</keyword>
<dbReference type="Proteomes" id="UP000056905">
    <property type="component" value="Chromosome"/>
</dbReference>
<dbReference type="Pfam" id="PF05656">
    <property type="entry name" value="DUF805"/>
    <property type="match status" value="1"/>
</dbReference>
<evidence type="ECO:0000256" key="1">
    <source>
        <dbReference type="SAM" id="Phobius"/>
    </source>
</evidence>
<evidence type="ECO:0000313" key="2">
    <source>
        <dbReference type="EMBL" id="ALL14722.1"/>
    </source>
</evidence>